<keyword evidence="3" id="KW-1185">Reference proteome</keyword>
<keyword evidence="1" id="KW-0472">Membrane</keyword>
<keyword evidence="1" id="KW-0812">Transmembrane</keyword>
<dbReference type="EMBL" id="JBBWUH010000005">
    <property type="protein sequence ID" value="KAK8166490.1"/>
    <property type="molecule type" value="Genomic_DNA"/>
</dbReference>
<dbReference type="Proteomes" id="UP001456524">
    <property type="component" value="Unassembled WGS sequence"/>
</dbReference>
<accession>A0ABR1XT83</accession>
<keyword evidence="1" id="KW-1133">Transmembrane helix</keyword>
<name>A0ABR1XT83_9PEZI</name>
<evidence type="ECO:0000313" key="3">
    <source>
        <dbReference type="Proteomes" id="UP001456524"/>
    </source>
</evidence>
<feature type="transmembrane region" description="Helical" evidence="1">
    <location>
        <begin position="6"/>
        <end position="24"/>
    </location>
</feature>
<evidence type="ECO:0008006" key="4">
    <source>
        <dbReference type="Google" id="ProtNLM"/>
    </source>
</evidence>
<evidence type="ECO:0000313" key="2">
    <source>
        <dbReference type="EMBL" id="KAK8166490.1"/>
    </source>
</evidence>
<reference evidence="2 3" key="1">
    <citation type="journal article" date="2022" name="G3 (Bethesda)">
        <title>Enemy or ally: a genomic approach to elucidate the lifestyle of Phyllosticta citrichinaensis.</title>
        <authorList>
            <person name="Buijs V.A."/>
            <person name="Groenewald J.Z."/>
            <person name="Haridas S."/>
            <person name="LaButti K.M."/>
            <person name="Lipzen A."/>
            <person name="Martin F.M."/>
            <person name="Barry K."/>
            <person name="Grigoriev I.V."/>
            <person name="Crous P.W."/>
            <person name="Seidl M.F."/>
        </authorList>
    </citation>
    <scope>NUCLEOTIDE SEQUENCE [LARGE SCALE GENOMIC DNA]</scope>
    <source>
        <strain evidence="2 3">CBS 129764</strain>
    </source>
</reference>
<comment type="caution">
    <text evidence="2">The sequence shown here is derived from an EMBL/GenBank/DDBJ whole genome shotgun (WGS) entry which is preliminary data.</text>
</comment>
<sequence>MLWHGGWGVGVGIALLLFPWRRLLNCSMGRAVVSVRSSALQRSIYFFLQSERALFRRRRERREARLSRIRGMNERQFDRFRIQCRTRRHRESRKVLIWFLSGPRTPLCKPPRIPATHCCIQEVLLFLLHPTQLRSSNTVALPTSCFSIARRT</sequence>
<protein>
    <recommendedName>
        <fullName evidence="4">Secreted protein</fullName>
    </recommendedName>
</protein>
<organism evidence="2 3">
    <name type="scientific">Phyllosticta citrichinensis</name>
    <dbReference type="NCBI Taxonomy" id="1130410"/>
    <lineage>
        <taxon>Eukaryota</taxon>
        <taxon>Fungi</taxon>
        <taxon>Dikarya</taxon>
        <taxon>Ascomycota</taxon>
        <taxon>Pezizomycotina</taxon>
        <taxon>Dothideomycetes</taxon>
        <taxon>Dothideomycetes incertae sedis</taxon>
        <taxon>Botryosphaeriales</taxon>
        <taxon>Phyllostictaceae</taxon>
        <taxon>Phyllosticta</taxon>
    </lineage>
</organism>
<evidence type="ECO:0000256" key="1">
    <source>
        <dbReference type="SAM" id="Phobius"/>
    </source>
</evidence>
<proteinExistence type="predicted"/>
<gene>
    <name evidence="2" type="ORF">IWX90DRAFT_214923</name>
</gene>